<dbReference type="EMBL" id="ML996081">
    <property type="protein sequence ID" value="KAF2157974.1"/>
    <property type="molecule type" value="Genomic_DNA"/>
</dbReference>
<gene>
    <name evidence="3" type="ORF">K461DRAFT_27771</name>
</gene>
<dbReference type="Proteomes" id="UP000799439">
    <property type="component" value="Unassembled WGS sequence"/>
</dbReference>
<name>A0A9P4JAH3_9PEZI</name>
<organism evidence="3 4">
    <name type="scientific">Myriangium duriaei CBS 260.36</name>
    <dbReference type="NCBI Taxonomy" id="1168546"/>
    <lineage>
        <taxon>Eukaryota</taxon>
        <taxon>Fungi</taxon>
        <taxon>Dikarya</taxon>
        <taxon>Ascomycota</taxon>
        <taxon>Pezizomycotina</taxon>
        <taxon>Dothideomycetes</taxon>
        <taxon>Dothideomycetidae</taxon>
        <taxon>Myriangiales</taxon>
        <taxon>Myriangiaceae</taxon>
        <taxon>Myriangium</taxon>
    </lineage>
</organism>
<evidence type="ECO:0000256" key="2">
    <source>
        <dbReference type="SAM" id="MobiDB-lite"/>
    </source>
</evidence>
<accession>A0A9P4JAH3</accession>
<sequence length="245" mass="28296">MDTMTDMSNEAALTALRIRLAEMEKNLEWLREEVIKTRKDDIAVYTAGSSMEAHTFLKQLEAVVQAQETLLPETDRSKIEFALKHVTVKCCKAWEEQYGTKGFRYTPYYVFEEFIHSQANQAPEDPYHWTRATVVAFYSEVLFQGPDQSVRSFARFLARIESRIGGFSPQDRARNLVLKLKEEIRLPLMKEHGISRNPSEVQQYAELIEERQRTAALSIVMPEKESMPPRKRVRGGGMTDLTTEK</sequence>
<keyword evidence="4" id="KW-1185">Reference proteome</keyword>
<evidence type="ECO:0000313" key="3">
    <source>
        <dbReference type="EMBL" id="KAF2157974.1"/>
    </source>
</evidence>
<evidence type="ECO:0000313" key="4">
    <source>
        <dbReference type="Proteomes" id="UP000799439"/>
    </source>
</evidence>
<comment type="caution">
    <text evidence="3">The sequence shown here is derived from an EMBL/GenBank/DDBJ whole genome shotgun (WGS) entry which is preliminary data.</text>
</comment>
<reference evidence="3" key="1">
    <citation type="journal article" date="2020" name="Stud. Mycol.">
        <title>101 Dothideomycetes genomes: a test case for predicting lifestyles and emergence of pathogens.</title>
        <authorList>
            <person name="Haridas S."/>
            <person name="Albert R."/>
            <person name="Binder M."/>
            <person name="Bloem J."/>
            <person name="Labutti K."/>
            <person name="Salamov A."/>
            <person name="Andreopoulos B."/>
            <person name="Baker S."/>
            <person name="Barry K."/>
            <person name="Bills G."/>
            <person name="Bluhm B."/>
            <person name="Cannon C."/>
            <person name="Castanera R."/>
            <person name="Culley D."/>
            <person name="Daum C."/>
            <person name="Ezra D."/>
            <person name="Gonzalez J."/>
            <person name="Henrissat B."/>
            <person name="Kuo A."/>
            <person name="Liang C."/>
            <person name="Lipzen A."/>
            <person name="Lutzoni F."/>
            <person name="Magnuson J."/>
            <person name="Mondo S."/>
            <person name="Nolan M."/>
            <person name="Ohm R."/>
            <person name="Pangilinan J."/>
            <person name="Park H.-J."/>
            <person name="Ramirez L."/>
            <person name="Alfaro M."/>
            <person name="Sun H."/>
            <person name="Tritt A."/>
            <person name="Yoshinaga Y."/>
            <person name="Zwiers L.-H."/>
            <person name="Turgeon B."/>
            <person name="Goodwin S."/>
            <person name="Spatafora J."/>
            <person name="Crous P."/>
            <person name="Grigoriev I."/>
        </authorList>
    </citation>
    <scope>NUCLEOTIDE SEQUENCE</scope>
    <source>
        <strain evidence="3">CBS 260.36</strain>
    </source>
</reference>
<dbReference type="AlphaFoldDB" id="A0A9P4JAH3"/>
<feature type="region of interest" description="Disordered" evidence="2">
    <location>
        <begin position="225"/>
        <end position="245"/>
    </location>
</feature>
<proteinExistence type="predicted"/>
<protein>
    <submittedName>
        <fullName evidence="3">Uncharacterized protein</fullName>
    </submittedName>
</protein>
<keyword evidence="1" id="KW-0175">Coiled coil</keyword>
<feature type="coiled-coil region" evidence="1">
    <location>
        <begin position="13"/>
        <end position="40"/>
    </location>
</feature>
<dbReference type="OrthoDB" id="3944784at2759"/>
<evidence type="ECO:0000256" key="1">
    <source>
        <dbReference type="SAM" id="Coils"/>
    </source>
</evidence>